<feature type="region of interest" description="Disordered" evidence="1">
    <location>
        <begin position="94"/>
        <end position="115"/>
    </location>
</feature>
<feature type="transmembrane region" description="Helical" evidence="2">
    <location>
        <begin position="228"/>
        <end position="249"/>
    </location>
</feature>
<keyword evidence="2" id="KW-0472">Membrane</keyword>
<proteinExistence type="predicted"/>
<gene>
    <name evidence="3" type="ORF">KDL01_37070</name>
</gene>
<keyword evidence="4" id="KW-1185">Reference proteome</keyword>
<evidence type="ECO:0000313" key="3">
    <source>
        <dbReference type="EMBL" id="MBR7838939.1"/>
    </source>
</evidence>
<evidence type="ECO:0000256" key="1">
    <source>
        <dbReference type="SAM" id="MobiDB-lite"/>
    </source>
</evidence>
<dbReference type="RefSeq" id="WP_212533387.1">
    <property type="nucleotide sequence ID" value="NZ_JAGSOG010000352.1"/>
</dbReference>
<keyword evidence="2" id="KW-1133">Transmembrane helix</keyword>
<feature type="compositionally biased region" description="Low complexity" evidence="1">
    <location>
        <begin position="103"/>
        <end position="113"/>
    </location>
</feature>
<dbReference type="Proteomes" id="UP000675781">
    <property type="component" value="Unassembled WGS sequence"/>
</dbReference>
<feature type="transmembrane region" description="Helical" evidence="2">
    <location>
        <begin position="126"/>
        <end position="147"/>
    </location>
</feature>
<protein>
    <recommendedName>
        <fullName evidence="5">PqqD family protein</fullName>
    </recommendedName>
</protein>
<comment type="caution">
    <text evidence="3">The sequence shown here is derived from an EMBL/GenBank/DDBJ whole genome shotgun (WGS) entry which is preliminary data.</text>
</comment>
<dbReference type="EMBL" id="JAGSOG010000352">
    <property type="protein sequence ID" value="MBR7838939.1"/>
    <property type="molecule type" value="Genomic_DNA"/>
</dbReference>
<organism evidence="3 4">
    <name type="scientific">Actinospica durhamensis</name>
    <dbReference type="NCBI Taxonomy" id="1508375"/>
    <lineage>
        <taxon>Bacteria</taxon>
        <taxon>Bacillati</taxon>
        <taxon>Actinomycetota</taxon>
        <taxon>Actinomycetes</taxon>
        <taxon>Catenulisporales</taxon>
        <taxon>Actinospicaceae</taxon>
        <taxon>Actinospica</taxon>
    </lineage>
</organism>
<dbReference type="AlphaFoldDB" id="A0A941F189"/>
<evidence type="ECO:0000256" key="2">
    <source>
        <dbReference type="SAM" id="Phobius"/>
    </source>
</evidence>
<feature type="transmembrane region" description="Helical" evidence="2">
    <location>
        <begin position="261"/>
        <end position="283"/>
    </location>
</feature>
<feature type="transmembrane region" description="Helical" evidence="2">
    <location>
        <begin position="341"/>
        <end position="366"/>
    </location>
</feature>
<feature type="transmembrane region" description="Helical" evidence="2">
    <location>
        <begin position="386"/>
        <end position="408"/>
    </location>
</feature>
<sequence length="431" mass="47180">MGRERSLVEATEDTYIRLHRLSFVDEGDEVLIGRLETESYAVFPADAAAVVRKLDEGASAREAAAWYAQEYGEAADIDDLIETLYALEFVREDDGTRAGSGPGSESESGTDSPGPAPLRWTRLARALFSVPAWICYALLVGTGVTLAVRMPDLRPAVSHIFFCPSLIAVVFTIVFAQFPGIALHESFHVLAGRRLGLPARLSIGRRLYFLVAQTTLTGLMSVPRGKRILPFCAGLLADALYVNALMCVAALDQWLGGSLDLVGRVALALAYTTLLRMIWQFMVFMETDLYYVVATALYCPDLHRMTRGFIKARLRRALRRPGPGLEDEASWSARERAIVRWYAPFVFLGGLVAVASMSIGTIPIFYGLFQRIYRAVVEGSPVNAAFWDATVVGLGTVAEVSMVLFMLIRGSRRGPATQSAGSPRDKESAHA</sequence>
<accession>A0A941F189</accession>
<evidence type="ECO:0008006" key="5">
    <source>
        <dbReference type="Google" id="ProtNLM"/>
    </source>
</evidence>
<evidence type="ECO:0000313" key="4">
    <source>
        <dbReference type="Proteomes" id="UP000675781"/>
    </source>
</evidence>
<feature type="transmembrane region" description="Helical" evidence="2">
    <location>
        <begin position="203"/>
        <end position="222"/>
    </location>
</feature>
<keyword evidence="2" id="KW-0812">Transmembrane</keyword>
<name>A0A941F189_9ACTN</name>
<feature type="transmembrane region" description="Helical" evidence="2">
    <location>
        <begin position="159"/>
        <end position="183"/>
    </location>
</feature>
<reference evidence="3" key="1">
    <citation type="submission" date="2021-04" db="EMBL/GenBank/DDBJ databases">
        <title>Genome based classification of Actinospica acidithermotolerans sp. nov., an actinobacterium isolated from an Indonesian hot spring.</title>
        <authorList>
            <person name="Kusuma A.B."/>
            <person name="Putra K.E."/>
            <person name="Nafisah S."/>
            <person name="Loh J."/>
            <person name="Nouioui I."/>
            <person name="Goodfellow M."/>
        </authorList>
    </citation>
    <scope>NUCLEOTIDE SEQUENCE</scope>
    <source>
        <strain evidence="3">CSCA 57</strain>
    </source>
</reference>